<evidence type="ECO:0000259" key="11">
    <source>
        <dbReference type="Pfam" id="PF17917"/>
    </source>
</evidence>
<evidence type="ECO:0000313" key="13">
    <source>
        <dbReference type="Proteomes" id="UP001529510"/>
    </source>
</evidence>
<evidence type="ECO:0000313" key="12">
    <source>
        <dbReference type="EMBL" id="KAL0148133.1"/>
    </source>
</evidence>
<evidence type="ECO:0000256" key="8">
    <source>
        <dbReference type="ARBA" id="ARBA00023172"/>
    </source>
</evidence>
<keyword evidence="10" id="KW-0732">Signal</keyword>
<keyword evidence="2" id="KW-0548">Nucleotidyltransferase</keyword>
<dbReference type="CDD" id="cd09275">
    <property type="entry name" value="RNase_HI_RT_DIRS1"/>
    <property type="match status" value="1"/>
</dbReference>
<feature type="domain" description="Reverse transcriptase RNase H-like" evidence="11">
    <location>
        <begin position="678"/>
        <end position="751"/>
    </location>
</feature>
<accession>A0ABD0MCZ0</accession>
<dbReference type="AlphaFoldDB" id="A0ABD0MCZ0"/>
<feature type="non-terminal residue" evidence="12">
    <location>
        <position position="1"/>
    </location>
</feature>
<dbReference type="GO" id="GO:0016787">
    <property type="term" value="F:hydrolase activity"/>
    <property type="evidence" value="ECO:0007669"/>
    <property type="project" value="UniProtKB-KW"/>
</dbReference>
<dbReference type="SUPFAM" id="SSF56349">
    <property type="entry name" value="DNA breaking-rejoining enzymes"/>
    <property type="match status" value="1"/>
</dbReference>
<evidence type="ECO:0000256" key="4">
    <source>
        <dbReference type="ARBA" id="ARBA00022759"/>
    </source>
</evidence>
<dbReference type="InterPro" id="IPR013762">
    <property type="entry name" value="Integrase-like_cat_sf"/>
</dbReference>
<keyword evidence="5" id="KW-0378">Hydrolase</keyword>
<dbReference type="SUPFAM" id="SSF47823">
    <property type="entry name" value="lambda integrase-like, N-terminal domain"/>
    <property type="match status" value="1"/>
</dbReference>
<evidence type="ECO:0000256" key="1">
    <source>
        <dbReference type="ARBA" id="ARBA00022679"/>
    </source>
</evidence>
<evidence type="ECO:0000256" key="7">
    <source>
        <dbReference type="ARBA" id="ARBA00023125"/>
    </source>
</evidence>
<feature type="signal peptide" evidence="10">
    <location>
        <begin position="1"/>
        <end position="23"/>
    </location>
</feature>
<dbReference type="InterPro" id="IPR043502">
    <property type="entry name" value="DNA/RNA_pol_sf"/>
</dbReference>
<feature type="chain" id="PRO_5044837836" description="Reverse transcriptase RNase H-like domain-containing protein" evidence="10">
    <location>
        <begin position="24"/>
        <end position="1174"/>
    </location>
</feature>
<organism evidence="12 13">
    <name type="scientific">Cirrhinus mrigala</name>
    <name type="common">Mrigala</name>
    <dbReference type="NCBI Taxonomy" id="683832"/>
    <lineage>
        <taxon>Eukaryota</taxon>
        <taxon>Metazoa</taxon>
        <taxon>Chordata</taxon>
        <taxon>Craniata</taxon>
        <taxon>Vertebrata</taxon>
        <taxon>Euteleostomi</taxon>
        <taxon>Actinopterygii</taxon>
        <taxon>Neopterygii</taxon>
        <taxon>Teleostei</taxon>
        <taxon>Ostariophysi</taxon>
        <taxon>Cypriniformes</taxon>
        <taxon>Cyprinidae</taxon>
        <taxon>Labeoninae</taxon>
        <taxon>Labeonini</taxon>
        <taxon>Cirrhinus</taxon>
    </lineage>
</organism>
<dbReference type="SUPFAM" id="SSF56672">
    <property type="entry name" value="DNA/RNA polymerases"/>
    <property type="match status" value="1"/>
</dbReference>
<keyword evidence="1" id="KW-0808">Transferase</keyword>
<protein>
    <recommendedName>
        <fullName evidence="11">Reverse transcriptase RNase H-like domain-containing protein</fullName>
    </recommendedName>
</protein>
<dbReference type="GO" id="GO:0003964">
    <property type="term" value="F:RNA-directed DNA polymerase activity"/>
    <property type="evidence" value="ECO:0007669"/>
    <property type="project" value="UniProtKB-KW"/>
</dbReference>
<keyword evidence="7" id="KW-0238">DNA-binding</keyword>
<gene>
    <name evidence="12" type="ORF">M9458_056535</name>
</gene>
<evidence type="ECO:0000256" key="2">
    <source>
        <dbReference type="ARBA" id="ARBA00022695"/>
    </source>
</evidence>
<name>A0ABD0MCZ0_CIRMR</name>
<keyword evidence="8" id="KW-0233">DNA recombination</keyword>
<evidence type="ECO:0000256" key="6">
    <source>
        <dbReference type="ARBA" id="ARBA00022918"/>
    </source>
</evidence>
<comment type="caution">
    <text evidence="12">The sequence shown here is derived from an EMBL/GenBank/DDBJ whole genome shotgun (WGS) entry which is preliminary data.</text>
</comment>
<dbReference type="Gene3D" id="1.10.443.10">
    <property type="entry name" value="Intergrase catalytic core"/>
    <property type="match status" value="1"/>
</dbReference>
<keyword evidence="3" id="KW-0540">Nuclease</keyword>
<dbReference type="Pfam" id="PF17917">
    <property type="entry name" value="RT_RNaseH"/>
    <property type="match status" value="1"/>
</dbReference>
<dbReference type="GO" id="GO:0004519">
    <property type="term" value="F:endonuclease activity"/>
    <property type="evidence" value="ECO:0007669"/>
    <property type="project" value="UniProtKB-KW"/>
</dbReference>
<dbReference type="InterPro" id="IPR041373">
    <property type="entry name" value="RT_RNaseH"/>
</dbReference>
<dbReference type="PANTHER" id="PTHR35617">
    <property type="entry name" value="PHAGE_INTEGRASE DOMAIN-CONTAINING PROTEIN"/>
    <property type="match status" value="1"/>
</dbReference>
<keyword evidence="4" id="KW-0255">Endonuclease</keyword>
<dbReference type="PANTHER" id="PTHR35617:SF3">
    <property type="entry name" value="CORE-BINDING (CB) DOMAIN-CONTAINING PROTEIN"/>
    <property type="match status" value="1"/>
</dbReference>
<sequence>QMQRLCVRSSIIHLFVVGSVAWAAVSPSSNTVKCCESSPGCFDGDQQEKIQKQQLTSTASRSSPSTSGYEAAAMCVEGEWKEMTNVLPGTVADAEMAAMLQRAAKEIRLEWVAPPCPEPSRLDDWVTPGHACSQVDKIVEDPFLGQNTVHSLFVPHHPQRQSGEGVYRDVMHLCPQNTATCRGRPRLPSGAYGLWSSCLCPACHGYPAGLPSQELLQELRSTIDYALRATKVTVQALGKAMPTVVVQECHLWPNLAEMHLLRCPDKSNEQVLIPDAEKVYFLDAPISQVGLFGDIVEEFAQQFSTVKKQMKAIKHILHGEAPLREQLRPRSKPVLQLDPPNSPVLAGRPKGTIIRLQSIPEMGSPEERDRLNCLDPHSTRGRALDSAPSRLSAIRQTVTTCISDPPCEGRMLFFPPNEFTGQNSQWSLGLLTSSHRPHVTGVTPLRLQVENFLHWLNLHNPSRWLLRTIQLGYAIHFTRRPPKTHTFTPFLRFAFEGRAYQYKVLPFGLSLSPHVFTKGSGHSHSQLNWLILAHSDVVLNHLGHLGLRVNWEKSKLSPAQSISFPGVELDLVNMTAHLSQECAQSALRCVRALRLRSAVPLKYFQRLLGHMASSGVVTPLGLMHMRPLQHWLHFQVPRWAWCQGTYRVNITPLCRKTFSPWEDILFLRSGVPLEQVSGRIIVTTDASKTGWGAVCNGHAASGVWTGPRVLWHINCLELLTVLWALERFRPLIQSKHVLICSDNTATVAYINHQGSQFKLCGRFSIKTDFARRRVEAPPSVGPADLELVRPGTRRSLCLTGIHSLPVMVRSNRGSPWYRCIGTLLAEGPTQISISPSEPHCTNLVQSQGAQRTDSSSSPILTQQNLVLGPCAPIVSSSLVHFSKEGPPLSGEGHNLASAPRSLEPPPMVPGRDQEDLRDLPPSVVNTLLQARAPSSRRLYDLKWRIFMNWCSSQGKDPRRCGIESVLSFLQGGLDRHLSASTLKVHVAAISANHDLVEGTSVGKHNLVIRFLDPFEPIQSVDLNALFLKMALLTAFTSVNRVGELQALSINSSCLEFGPADSHIVLRPRPGYVPKGGQQKGKAVSKQRVSHWLVDAIRMAYQARGLPCPLGVRAHSTRGVAASAALANGASLTDNYRAEGWATPNTFARFYNLCMESVSTRVLNASSSTQHSGLV</sequence>
<feature type="region of interest" description="Disordered" evidence="9">
    <location>
        <begin position="885"/>
        <end position="912"/>
    </location>
</feature>
<evidence type="ECO:0000256" key="3">
    <source>
        <dbReference type="ARBA" id="ARBA00022722"/>
    </source>
</evidence>
<dbReference type="InterPro" id="IPR010998">
    <property type="entry name" value="Integrase_recombinase_N"/>
</dbReference>
<dbReference type="GO" id="GO:0003677">
    <property type="term" value="F:DNA binding"/>
    <property type="evidence" value="ECO:0007669"/>
    <property type="project" value="UniProtKB-KW"/>
</dbReference>
<keyword evidence="6" id="KW-0695">RNA-directed DNA polymerase</keyword>
<dbReference type="Gene3D" id="1.10.150.130">
    <property type="match status" value="1"/>
</dbReference>
<evidence type="ECO:0000256" key="9">
    <source>
        <dbReference type="SAM" id="MobiDB-lite"/>
    </source>
</evidence>
<dbReference type="Proteomes" id="UP001529510">
    <property type="component" value="Unassembled WGS sequence"/>
</dbReference>
<dbReference type="InterPro" id="IPR011010">
    <property type="entry name" value="DNA_brk_join_enz"/>
</dbReference>
<dbReference type="GO" id="GO:0006310">
    <property type="term" value="P:DNA recombination"/>
    <property type="evidence" value="ECO:0007669"/>
    <property type="project" value="UniProtKB-KW"/>
</dbReference>
<keyword evidence="13" id="KW-1185">Reference proteome</keyword>
<evidence type="ECO:0000256" key="10">
    <source>
        <dbReference type="SAM" id="SignalP"/>
    </source>
</evidence>
<dbReference type="EMBL" id="JAMKFB020000711">
    <property type="protein sequence ID" value="KAL0148133.1"/>
    <property type="molecule type" value="Genomic_DNA"/>
</dbReference>
<reference evidence="12 13" key="1">
    <citation type="submission" date="2024-05" db="EMBL/GenBank/DDBJ databases">
        <title>Genome sequencing and assembly of Indian major carp, Cirrhinus mrigala (Hamilton, 1822).</title>
        <authorList>
            <person name="Mohindra V."/>
            <person name="Chowdhury L.M."/>
            <person name="Lal K."/>
            <person name="Jena J.K."/>
        </authorList>
    </citation>
    <scope>NUCLEOTIDE SEQUENCE [LARGE SCALE GENOMIC DNA]</scope>
    <source>
        <strain evidence="12">CM1030</strain>
        <tissue evidence="12">Blood</tissue>
    </source>
</reference>
<proteinExistence type="predicted"/>
<evidence type="ECO:0000256" key="5">
    <source>
        <dbReference type="ARBA" id="ARBA00022801"/>
    </source>
</evidence>